<dbReference type="SUPFAM" id="SSF56784">
    <property type="entry name" value="HAD-like"/>
    <property type="match status" value="1"/>
</dbReference>
<dbReference type="Gene3D" id="3.40.50.1000">
    <property type="entry name" value="HAD superfamily/HAD-like"/>
    <property type="match status" value="1"/>
</dbReference>
<dbReference type="PANTHER" id="PTHR10000">
    <property type="entry name" value="PHOSPHOSERINE PHOSPHATASE"/>
    <property type="match status" value="1"/>
</dbReference>
<keyword evidence="2" id="KW-1185">Reference proteome</keyword>
<keyword evidence="1" id="KW-0378">Hydrolase</keyword>
<name>U2V266_9ACTN</name>
<dbReference type="GO" id="GO:0000287">
    <property type="term" value="F:magnesium ion binding"/>
    <property type="evidence" value="ECO:0007669"/>
    <property type="project" value="TreeGrafter"/>
</dbReference>
<dbReference type="eggNOG" id="COG0561">
    <property type="taxonomic scope" value="Bacteria"/>
</dbReference>
<dbReference type="PATRIC" id="fig|1125712.3.peg.1977"/>
<dbReference type="Pfam" id="PF08282">
    <property type="entry name" value="Hydrolase_3"/>
    <property type="match status" value="1"/>
</dbReference>
<protein>
    <submittedName>
        <fullName evidence="1">Haloacid dehalogenase-like hydrolase</fullName>
    </submittedName>
</protein>
<dbReference type="InterPro" id="IPR023214">
    <property type="entry name" value="HAD_sf"/>
</dbReference>
<proteinExistence type="predicted"/>
<dbReference type="InterPro" id="IPR036412">
    <property type="entry name" value="HAD-like_sf"/>
</dbReference>
<dbReference type="PANTHER" id="PTHR10000:SF8">
    <property type="entry name" value="HAD SUPERFAMILY HYDROLASE-LIKE, TYPE 3"/>
    <property type="match status" value="1"/>
</dbReference>
<dbReference type="STRING" id="1125712.HMPREF1316_0556"/>
<dbReference type="GO" id="GO:0005829">
    <property type="term" value="C:cytosol"/>
    <property type="evidence" value="ECO:0007669"/>
    <property type="project" value="TreeGrafter"/>
</dbReference>
<dbReference type="Proteomes" id="UP000016638">
    <property type="component" value="Unassembled WGS sequence"/>
</dbReference>
<accession>U2V266</accession>
<organism evidence="1 2">
    <name type="scientific">Olsenella profusa F0195</name>
    <dbReference type="NCBI Taxonomy" id="1125712"/>
    <lineage>
        <taxon>Bacteria</taxon>
        <taxon>Bacillati</taxon>
        <taxon>Actinomycetota</taxon>
        <taxon>Coriobacteriia</taxon>
        <taxon>Coriobacteriales</taxon>
        <taxon>Atopobiaceae</taxon>
        <taxon>Olsenella</taxon>
    </lineage>
</organism>
<dbReference type="GO" id="GO:0016791">
    <property type="term" value="F:phosphatase activity"/>
    <property type="evidence" value="ECO:0007669"/>
    <property type="project" value="TreeGrafter"/>
</dbReference>
<comment type="caution">
    <text evidence="1">The sequence shown here is derived from an EMBL/GenBank/DDBJ whole genome shotgun (WGS) entry which is preliminary data.</text>
</comment>
<sequence length="294" mass="31500">MRYAAGEATNHRGRAMPDIRLILTDIDGTILPYGQTRVGERCLDAFHAAMDAGLRVGPASGRGLRWIPPLLRDDGSCCATALASNGMEVYLDGCEVHKELLPHDALRSLADVLRGMPGCGLVCFDDVTPELVVGSREELTRCFPSYGRSCVSVDDVPRIDIVKANVFSDDTITLMHELADRLAALIPQLDFDVPRAGWLNVLTRGWGKGPAIDVLCGRLGIGLDQVAVFGDGGNDVSMLSYVPLSFAVSGATRDAKDAARYLIGACEDDAVPMAIEALVRGEMPPHTASSCHLH</sequence>
<dbReference type="EMBL" id="AWEZ01000062">
    <property type="protein sequence ID" value="ERL06751.1"/>
    <property type="molecule type" value="Genomic_DNA"/>
</dbReference>
<gene>
    <name evidence="1" type="ORF">HMPREF1316_0556</name>
</gene>
<reference evidence="1 2" key="1">
    <citation type="submission" date="2013-08" db="EMBL/GenBank/DDBJ databases">
        <authorList>
            <person name="Durkin A.S."/>
            <person name="Haft D.R."/>
            <person name="McCorrison J."/>
            <person name="Torralba M."/>
            <person name="Gillis M."/>
            <person name="Haft D.H."/>
            <person name="Methe B."/>
            <person name="Sutton G."/>
            <person name="Nelson K.E."/>
        </authorList>
    </citation>
    <scope>NUCLEOTIDE SEQUENCE [LARGE SCALE GENOMIC DNA]</scope>
    <source>
        <strain evidence="1 2">F0195</strain>
    </source>
</reference>
<evidence type="ECO:0000313" key="1">
    <source>
        <dbReference type="EMBL" id="ERL06751.1"/>
    </source>
</evidence>
<dbReference type="Gene3D" id="3.30.1240.10">
    <property type="match status" value="1"/>
</dbReference>
<evidence type="ECO:0000313" key="2">
    <source>
        <dbReference type="Proteomes" id="UP000016638"/>
    </source>
</evidence>
<dbReference type="AlphaFoldDB" id="U2V266"/>